<keyword evidence="4 8" id="KW-1003">Cell membrane</keyword>
<evidence type="ECO:0000313" key="13">
    <source>
        <dbReference type="Proteomes" id="UP000639772"/>
    </source>
</evidence>
<name>A0A835QDG2_VANPL</name>
<feature type="transmembrane region" description="Helical" evidence="8">
    <location>
        <begin position="129"/>
        <end position="150"/>
    </location>
</feature>
<comment type="subcellular location">
    <subcellularLocation>
        <location evidence="1 8">Cell membrane</location>
        <topology evidence="1 8">Multi-pass membrane protein</topology>
    </subcellularLocation>
</comment>
<dbReference type="GO" id="GO:0005886">
    <property type="term" value="C:plasma membrane"/>
    <property type="evidence" value="ECO:0007669"/>
    <property type="project" value="UniProtKB-SubCell"/>
</dbReference>
<keyword evidence="12" id="KW-1185">Reference proteome</keyword>
<organism evidence="10 12">
    <name type="scientific">Vanilla planifolia</name>
    <name type="common">Vanilla</name>
    <dbReference type="NCBI Taxonomy" id="51239"/>
    <lineage>
        <taxon>Eukaryota</taxon>
        <taxon>Viridiplantae</taxon>
        <taxon>Streptophyta</taxon>
        <taxon>Embryophyta</taxon>
        <taxon>Tracheophyta</taxon>
        <taxon>Spermatophyta</taxon>
        <taxon>Magnoliopsida</taxon>
        <taxon>Liliopsida</taxon>
        <taxon>Asparagales</taxon>
        <taxon>Orchidaceae</taxon>
        <taxon>Vanilloideae</taxon>
        <taxon>Vanilleae</taxon>
        <taxon>Vanilla</taxon>
    </lineage>
</organism>
<evidence type="ECO:0000256" key="2">
    <source>
        <dbReference type="ARBA" id="ARBA00007651"/>
    </source>
</evidence>
<protein>
    <recommendedName>
        <fullName evidence="8">CASP-like protein</fullName>
    </recommendedName>
</protein>
<comment type="subunit">
    <text evidence="3 8">Homodimer and heterodimers.</text>
</comment>
<dbReference type="Pfam" id="PF04535">
    <property type="entry name" value="CASP_dom"/>
    <property type="match status" value="1"/>
</dbReference>
<proteinExistence type="inferred from homology"/>
<keyword evidence="5 8" id="KW-0812">Transmembrane</keyword>
<dbReference type="EMBL" id="JADCNL010000009">
    <property type="protein sequence ID" value="KAG0466818.1"/>
    <property type="molecule type" value="Genomic_DNA"/>
</dbReference>
<reference evidence="12 13" key="1">
    <citation type="journal article" date="2020" name="Nat. Food">
        <title>A phased Vanilla planifolia genome enables genetic improvement of flavour and production.</title>
        <authorList>
            <person name="Hasing T."/>
            <person name="Tang H."/>
            <person name="Brym M."/>
            <person name="Khazi F."/>
            <person name="Huang T."/>
            <person name="Chambers A.H."/>
        </authorList>
    </citation>
    <scope>NUCLEOTIDE SEQUENCE [LARGE SCALE GENOMIC DNA]</scope>
    <source>
        <tissue evidence="10">Leaf</tissue>
    </source>
</reference>
<feature type="transmembrane region" description="Helical" evidence="8">
    <location>
        <begin position="85"/>
        <end position="108"/>
    </location>
</feature>
<sequence>MASTPEVAFAGGKTSTAEASRVEDQARRGFLPGVNFVLRILLLATSVSALVVLVTSKQTATVPVLVQPQFPIFVTTTAKFNHSPAFTYLLVALAVACLYSIITVMASASFMSKSAASSRALFQLMVFDLFMLAIMASATGASASIAYVGLKGNSHVMWNKVCNVFDKFCRHVGSSTLLALVASVILLFLVVLSSSTIYRRSY</sequence>
<keyword evidence="7 8" id="KW-0472">Membrane</keyword>
<dbReference type="InterPro" id="IPR006702">
    <property type="entry name" value="CASP_dom"/>
</dbReference>
<evidence type="ECO:0000256" key="6">
    <source>
        <dbReference type="ARBA" id="ARBA00022989"/>
    </source>
</evidence>
<dbReference type="Proteomes" id="UP000636800">
    <property type="component" value="Unassembled WGS sequence"/>
</dbReference>
<dbReference type="PANTHER" id="PTHR36488:SF8">
    <property type="entry name" value="CASP-LIKE PROTEIN 1U1"/>
    <property type="match status" value="1"/>
</dbReference>
<dbReference type="AlphaFoldDB" id="A0A835QDG2"/>
<evidence type="ECO:0000313" key="11">
    <source>
        <dbReference type="EMBL" id="KAG0468474.1"/>
    </source>
</evidence>
<dbReference type="PANTHER" id="PTHR36488">
    <property type="entry name" value="CASP-LIKE PROTEIN 1U1"/>
    <property type="match status" value="1"/>
</dbReference>
<keyword evidence="6 8" id="KW-1133">Transmembrane helix</keyword>
<feature type="transmembrane region" description="Helical" evidence="8">
    <location>
        <begin position="36"/>
        <end position="55"/>
    </location>
</feature>
<comment type="caution">
    <text evidence="10">The sequence shown here is derived from an EMBL/GenBank/DDBJ whole genome shotgun (WGS) entry which is preliminary data.</text>
</comment>
<dbReference type="NCBIfam" id="TIGR01569">
    <property type="entry name" value="A_tha_TIGR01569"/>
    <property type="match status" value="1"/>
</dbReference>
<dbReference type="InterPro" id="IPR006459">
    <property type="entry name" value="CASP/CASPL"/>
</dbReference>
<feature type="domain" description="Casparian strip membrane protein" evidence="9">
    <location>
        <begin position="33"/>
        <end position="184"/>
    </location>
</feature>
<dbReference type="EMBL" id="JADCNM010000009">
    <property type="protein sequence ID" value="KAG0468474.1"/>
    <property type="molecule type" value="Genomic_DNA"/>
</dbReference>
<evidence type="ECO:0000256" key="4">
    <source>
        <dbReference type="ARBA" id="ARBA00022475"/>
    </source>
</evidence>
<feature type="transmembrane region" description="Helical" evidence="8">
    <location>
        <begin position="177"/>
        <end position="198"/>
    </location>
</feature>
<evidence type="ECO:0000313" key="10">
    <source>
        <dbReference type="EMBL" id="KAG0466818.1"/>
    </source>
</evidence>
<evidence type="ECO:0000256" key="1">
    <source>
        <dbReference type="ARBA" id="ARBA00004651"/>
    </source>
</evidence>
<evidence type="ECO:0000256" key="7">
    <source>
        <dbReference type="ARBA" id="ARBA00023136"/>
    </source>
</evidence>
<comment type="similarity">
    <text evidence="2 8">Belongs to the Casparian strip membrane proteins (CASP) family.</text>
</comment>
<gene>
    <name evidence="11" type="ORF">HPP92_017802</name>
    <name evidence="10" type="ORF">HPP92_018398</name>
</gene>
<accession>A0A835QDG2</accession>
<evidence type="ECO:0000256" key="3">
    <source>
        <dbReference type="ARBA" id="ARBA00011489"/>
    </source>
</evidence>
<evidence type="ECO:0000259" key="9">
    <source>
        <dbReference type="Pfam" id="PF04535"/>
    </source>
</evidence>
<dbReference type="Proteomes" id="UP000639772">
    <property type="component" value="Chromosome 9"/>
</dbReference>
<dbReference type="InterPro" id="IPR044173">
    <property type="entry name" value="CASPL"/>
</dbReference>
<evidence type="ECO:0000256" key="8">
    <source>
        <dbReference type="RuleBase" id="RU361233"/>
    </source>
</evidence>
<evidence type="ECO:0000313" key="12">
    <source>
        <dbReference type="Proteomes" id="UP000636800"/>
    </source>
</evidence>
<dbReference type="OrthoDB" id="1926504at2759"/>
<evidence type="ECO:0000256" key="5">
    <source>
        <dbReference type="ARBA" id="ARBA00022692"/>
    </source>
</evidence>